<keyword evidence="1" id="KW-0808">Transferase</keyword>
<keyword evidence="7" id="KW-0546">Nucleotide metabolism</keyword>
<comment type="catalytic activity">
    <reaction evidence="10">
        <text>GTP + ATP = 3',3'-cGAMP + 2 diphosphate</text>
        <dbReference type="Rhea" id="RHEA:35647"/>
        <dbReference type="ChEBI" id="CHEBI:30616"/>
        <dbReference type="ChEBI" id="CHEBI:33019"/>
        <dbReference type="ChEBI" id="CHEBI:37565"/>
        <dbReference type="ChEBI" id="CHEBI:71501"/>
    </reaction>
    <physiologicalReaction direction="left-to-right" evidence="10">
        <dbReference type="Rhea" id="RHEA:35648"/>
    </physiologicalReaction>
</comment>
<evidence type="ECO:0000313" key="12">
    <source>
        <dbReference type="EMBL" id="ORV71830.1"/>
    </source>
</evidence>
<name>A0A1X1VRW6_MYCGO</name>
<dbReference type="Pfam" id="PF21654">
    <property type="entry name" value="DncV-like_NTFase"/>
    <property type="match status" value="1"/>
</dbReference>
<accession>A0A1X1VRW6</accession>
<proteinExistence type="predicted"/>
<evidence type="ECO:0000256" key="7">
    <source>
        <dbReference type="ARBA" id="ARBA00023080"/>
    </source>
</evidence>
<dbReference type="GO" id="GO:0051607">
    <property type="term" value="P:defense response to virus"/>
    <property type="evidence" value="ECO:0007669"/>
    <property type="project" value="UniProtKB-KW"/>
</dbReference>
<evidence type="ECO:0000256" key="10">
    <source>
        <dbReference type="ARBA" id="ARBA00048304"/>
    </source>
</evidence>
<sequence>MDTMEQMLSMLLSGAVETLDIPPHLQALAIASYEEVGNWLAEHGEHRCRVYPQGSFRLGTVVRPHSLTGDFDIDLVFLMLLAKEATTQARLKQDVGDLLHSYLDWKERNGHPGGLKTCESRRRCWTLDDPVNGFHLDVLPAIPDLEYLPTGILLTDKELFHWQHSDPIGYANWFRRRSQELQNKVITAAAQRGVDVEDVPIWEFRTTLQRVVQVLKWHCMLYFADDPDNRPPSILITTLAAKAYRGETDLFTATRNALAGMNRYIEDRNGVNWVANPAHEEENFVDKWKEYPERRKAYYAWQRDLADTLDDALSLRGKGLQTVASQLAQSFGAEPIRQSTLKYGQRMRGHTTNRSLRLGTTGLLAPSATGIAVPPHNFYGQHPDPSH</sequence>
<evidence type="ECO:0000256" key="8">
    <source>
        <dbReference type="ARBA" id="ARBA00023118"/>
    </source>
</evidence>
<dbReference type="GO" id="GO:0005524">
    <property type="term" value="F:ATP binding"/>
    <property type="evidence" value="ECO:0007669"/>
    <property type="project" value="UniProtKB-KW"/>
</dbReference>
<evidence type="ECO:0000256" key="4">
    <source>
        <dbReference type="ARBA" id="ARBA00022741"/>
    </source>
</evidence>
<comment type="caution">
    <text evidence="12">The sequence shown here is derived from an EMBL/GenBank/DDBJ whole genome shotgun (WGS) entry which is preliminary data.</text>
</comment>
<dbReference type="RefSeq" id="WP_008253492.1">
    <property type="nucleotide sequence ID" value="NZ_JACKSU010000016.1"/>
</dbReference>
<evidence type="ECO:0000256" key="9">
    <source>
        <dbReference type="ARBA" id="ARBA00044145"/>
    </source>
</evidence>
<keyword evidence="8" id="KW-0051">Antiviral defense</keyword>
<dbReference type="Proteomes" id="UP000193928">
    <property type="component" value="Unassembled WGS sequence"/>
</dbReference>
<keyword evidence="3" id="KW-0479">Metal-binding</keyword>
<keyword evidence="6" id="KW-0460">Magnesium</keyword>
<keyword evidence="13" id="KW-1185">Reference proteome</keyword>
<evidence type="ECO:0000313" key="13">
    <source>
        <dbReference type="Proteomes" id="UP000193928"/>
    </source>
</evidence>
<dbReference type="InterPro" id="IPR006116">
    <property type="entry name" value="NT_2-5OAS_ClassI-CCAase"/>
</dbReference>
<evidence type="ECO:0000256" key="2">
    <source>
        <dbReference type="ARBA" id="ARBA00022695"/>
    </source>
</evidence>
<dbReference type="GO" id="GO:0046872">
    <property type="term" value="F:metal ion binding"/>
    <property type="evidence" value="ECO:0007669"/>
    <property type="project" value="UniProtKB-KW"/>
</dbReference>
<evidence type="ECO:0000256" key="5">
    <source>
        <dbReference type="ARBA" id="ARBA00022840"/>
    </source>
</evidence>
<keyword evidence="5" id="KW-0067">ATP-binding</keyword>
<protein>
    <recommendedName>
        <fullName evidence="9">Cyclic GMP-AMP synthase</fullName>
    </recommendedName>
</protein>
<evidence type="ECO:0000259" key="11">
    <source>
        <dbReference type="Pfam" id="PF21654"/>
    </source>
</evidence>
<dbReference type="GO" id="GO:0009117">
    <property type="term" value="P:nucleotide metabolic process"/>
    <property type="evidence" value="ECO:0007669"/>
    <property type="project" value="UniProtKB-KW"/>
</dbReference>
<organism evidence="12 13">
    <name type="scientific">Mycobacterium gordonae</name>
    <dbReference type="NCBI Taxonomy" id="1778"/>
    <lineage>
        <taxon>Bacteria</taxon>
        <taxon>Bacillati</taxon>
        <taxon>Actinomycetota</taxon>
        <taxon>Actinomycetes</taxon>
        <taxon>Mycobacteriales</taxon>
        <taxon>Mycobacteriaceae</taxon>
        <taxon>Mycobacterium</taxon>
    </lineage>
</organism>
<evidence type="ECO:0000256" key="3">
    <source>
        <dbReference type="ARBA" id="ARBA00022723"/>
    </source>
</evidence>
<keyword evidence="4" id="KW-0547">Nucleotide-binding</keyword>
<dbReference type="GO" id="GO:0016779">
    <property type="term" value="F:nucleotidyltransferase activity"/>
    <property type="evidence" value="ECO:0007669"/>
    <property type="project" value="UniProtKB-KW"/>
</dbReference>
<dbReference type="InterPro" id="IPR048445">
    <property type="entry name" value="DncV-like_NTFase"/>
</dbReference>
<dbReference type="AlphaFoldDB" id="A0A1X1VRW6"/>
<keyword evidence="2" id="KW-0548">Nucleotidyltransferase</keyword>
<reference evidence="12 13" key="1">
    <citation type="submission" date="2016-01" db="EMBL/GenBank/DDBJ databases">
        <title>The new phylogeny of the genus Mycobacterium.</title>
        <authorList>
            <person name="Tarcisio F."/>
            <person name="Conor M."/>
            <person name="Antonella G."/>
            <person name="Elisabetta G."/>
            <person name="Giulia F.S."/>
            <person name="Sara T."/>
            <person name="Anna F."/>
            <person name="Clotilde B."/>
            <person name="Roberto B."/>
            <person name="Veronica D.S."/>
            <person name="Fabio R."/>
            <person name="Monica P."/>
            <person name="Olivier J."/>
            <person name="Enrico T."/>
            <person name="Nicola S."/>
        </authorList>
    </citation>
    <scope>NUCLEOTIDE SEQUENCE [LARGE SCALE GENOMIC DNA]</scope>
    <source>
        <strain evidence="12 13">DSM 44160</strain>
    </source>
</reference>
<evidence type="ECO:0000256" key="1">
    <source>
        <dbReference type="ARBA" id="ARBA00022679"/>
    </source>
</evidence>
<feature type="domain" description="Cyclic GMP-AMP synthase DncV-like nucleotidyltransferase" evidence="11">
    <location>
        <begin position="50"/>
        <end position="138"/>
    </location>
</feature>
<dbReference type="CDD" id="cd05400">
    <property type="entry name" value="NT_2-5OAS_ClassI-CCAase"/>
    <property type="match status" value="1"/>
</dbReference>
<evidence type="ECO:0000256" key="6">
    <source>
        <dbReference type="ARBA" id="ARBA00022842"/>
    </source>
</evidence>
<gene>
    <name evidence="12" type="ORF">AWC08_04470</name>
</gene>
<dbReference type="EMBL" id="LQOY01000216">
    <property type="protein sequence ID" value="ORV71830.1"/>
    <property type="molecule type" value="Genomic_DNA"/>
</dbReference>